<accession>A0A699KHH8</accession>
<evidence type="ECO:0000256" key="1">
    <source>
        <dbReference type="PROSITE-ProRule" id="PRU00047"/>
    </source>
</evidence>
<organism evidence="4">
    <name type="scientific">Tanacetum cinerariifolium</name>
    <name type="common">Dalmatian daisy</name>
    <name type="synonym">Chrysanthemum cinerariifolium</name>
    <dbReference type="NCBI Taxonomy" id="118510"/>
    <lineage>
        <taxon>Eukaryota</taxon>
        <taxon>Viridiplantae</taxon>
        <taxon>Streptophyta</taxon>
        <taxon>Embryophyta</taxon>
        <taxon>Tracheophyta</taxon>
        <taxon>Spermatophyta</taxon>
        <taxon>Magnoliopsida</taxon>
        <taxon>eudicotyledons</taxon>
        <taxon>Gunneridae</taxon>
        <taxon>Pentapetalae</taxon>
        <taxon>asterids</taxon>
        <taxon>campanulids</taxon>
        <taxon>Asterales</taxon>
        <taxon>Asteraceae</taxon>
        <taxon>Asteroideae</taxon>
        <taxon>Anthemideae</taxon>
        <taxon>Anthemidinae</taxon>
        <taxon>Tanacetum</taxon>
    </lineage>
</organism>
<comment type="caution">
    <text evidence="4">The sequence shown here is derived from an EMBL/GenBank/DDBJ whole genome shotgun (WGS) entry which is preliminary data.</text>
</comment>
<dbReference type="Gene3D" id="4.10.60.10">
    <property type="entry name" value="Zinc finger, CCHC-type"/>
    <property type="match status" value="1"/>
</dbReference>
<protein>
    <submittedName>
        <fullName evidence="4">Putative EF-hand domain pair, reverse transcriptase, RNA-dependent DNA polymerase</fullName>
    </submittedName>
</protein>
<dbReference type="GO" id="GO:0003676">
    <property type="term" value="F:nucleic acid binding"/>
    <property type="evidence" value="ECO:0007669"/>
    <property type="project" value="InterPro"/>
</dbReference>
<sequence>MTNTQTPPVTTVVNPTGASVTNTVANHAKRPEKFNGQNFKRWQQKMFFYLTTLGLARFLKETVPQVEPPAEGKRKNDKKSKGKSEYLASKAGIVKQKFQGTCYNCDQPGHHAAHCKMP</sequence>
<dbReference type="PROSITE" id="PS50158">
    <property type="entry name" value="ZF_CCHC"/>
    <property type="match status" value="1"/>
</dbReference>
<dbReference type="GO" id="GO:0008270">
    <property type="term" value="F:zinc ion binding"/>
    <property type="evidence" value="ECO:0007669"/>
    <property type="project" value="UniProtKB-KW"/>
</dbReference>
<keyword evidence="1" id="KW-0862">Zinc</keyword>
<dbReference type="EMBL" id="BKCJ010520452">
    <property type="protein sequence ID" value="GFA95017.1"/>
    <property type="molecule type" value="Genomic_DNA"/>
</dbReference>
<keyword evidence="1" id="KW-0863">Zinc-finger</keyword>
<dbReference type="GO" id="GO:0003964">
    <property type="term" value="F:RNA-directed DNA polymerase activity"/>
    <property type="evidence" value="ECO:0007669"/>
    <property type="project" value="UniProtKB-KW"/>
</dbReference>
<dbReference type="InterPro" id="IPR036875">
    <property type="entry name" value="Znf_CCHC_sf"/>
</dbReference>
<keyword evidence="4" id="KW-0808">Transferase</keyword>
<dbReference type="AlphaFoldDB" id="A0A699KHH8"/>
<evidence type="ECO:0000259" key="3">
    <source>
        <dbReference type="PROSITE" id="PS50158"/>
    </source>
</evidence>
<evidence type="ECO:0000313" key="4">
    <source>
        <dbReference type="EMBL" id="GFA95017.1"/>
    </source>
</evidence>
<feature type="region of interest" description="Disordered" evidence="2">
    <location>
        <begin position="64"/>
        <end position="85"/>
    </location>
</feature>
<keyword evidence="1" id="KW-0479">Metal-binding</keyword>
<keyword evidence="4" id="KW-0548">Nucleotidyltransferase</keyword>
<proteinExistence type="predicted"/>
<dbReference type="SUPFAM" id="SSF57756">
    <property type="entry name" value="Retrovirus zinc finger-like domains"/>
    <property type="match status" value="1"/>
</dbReference>
<name>A0A699KHH8_TANCI</name>
<gene>
    <name evidence="4" type="ORF">Tci_666989</name>
</gene>
<evidence type="ECO:0000256" key="2">
    <source>
        <dbReference type="SAM" id="MobiDB-lite"/>
    </source>
</evidence>
<feature type="non-terminal residue" evidence="4">
    <location>
        <position position="118"/>
    </location>
</feature>
<reference evidence="4" key="1">
    <citation type="journal article" date="2019" name="Sci. Rep.">
        <title>Draft genome of Tanacetum cinerariifolium, the natural source of mosquito coil.</title>
        <authorList>
            <person name="Yamashiro T."/>
            <person name="Shiraishi A."/>
            <person name="Satake H."/>
            <person name="Nakayama K."/>
        </authorList>
    </citation>
    <scope>NUCLEOTIDE SEQUENCE</scope>
</reference>
<dbReference type="Pfam" id="PF00098">
    <property type="entry name" value="zf-CCHC"/>
    <property type="match status" value="1"/>
</dbReference>
<keyword evidence="4" id="KW-0695">RNA-directed DNA polymerase</keyword>
<feature type="domain" description="CCHC-type" evidence="3">
    <location>
        <begin position="102"/>
        <end position="116"/>
    </location>
</feature>
<dbReference type="InterPro" id="IPR001878">
    <property type="entry name" value="Znf_CCHC"/>
</dbReference>